<feature type="active site" evidence="4">
    <location>
        <position position="65"/>
    </location>
</feature>
<evidence type="ECO:0000256" key="2">
    <source>
        <dbReference type="ARBA" id="ARBA00022559"/>
    </source>
</evidence>
<dbReference type="Proteomes" id="UP000061489">
    <property type="component" value="Chromosome"/>
</dbReference>
<dbReference type="CDD" id="cd00340">
    <property type="entry name" value="GSH_Peroxidase"/>
    <property type="match status" value="1"/>
</dbReference>
<name>W5YJE1_9GAMM</name>
<organism evidence="8 9">
    <name type="scientific">Marinobacter similis</name>
    <dbReference type="NCBI Taxonomy" id="1420916"/>
    <lineage>
        <taxon>Bacteria</taxon>
        <taxon>Pseudomonadati</taxon>
        <taxon>Pseudomonadota</taxon>
        <taxon>Gammaproteobacteria</taxon>
        <taxon>Pseudomonadales</taxon>
        <taxon>Marinobacteraceae</taxon>
        <taxon>Marinobacter</taxon>
    </lineage>
</organism>
<gene>
    <name evidence="8" type="ORF">AU14_10925</name>
</gene>
<dbReference type="PROSITE" id="PS51355">
    <property type="entry name" value="GLUTATHIONE_PEROXID_3"/>
    <property type="match status" value="1"/>
</dbReference>
<dbReference type="RefSeq" id="WP_041340716.1">
    <property type="nucleotide sequence ID" value="NZ_CP007151.1"/>
</dbReference>
<evidence type="ECO:0000313" key="9">
    <source>
        <dbReference type="Proteomes" id="UP000061489"/>
    </source>
</evidence>
<dbReference type="Gene3D" id="3.40.30.10">
    <property type="entry name" value="Glutaredoxin"/>
    <property type="match status" value="1"/>
</dbReference>
<dbReference type="GO" id="GO:0034599">
    <property type="term" value="P:cellular response to oxidative stress"/>
    <property type="evidence" value="ECO:0007669"/>
    <property type="project" value="TreeGrafter"/>
</dbReference>
<dbReference type="EMBL" id="CP007151">
    <property type="protein sequence ID" value="AHI28944.1"/>
    <property type="molecule type" value="Genomic_DNA"/>
</dbReference>
<dbReference type="KEGG" id="msx:AU14_10925"/>
<evidence type="ECO:0000256" key="5">
    <source>
        <dbReference type="RuleBase" id="RU000499"/>
    </source>
</evidence>
<evidence type="ECO:0000259" key="7">
    <source>
        <dbReference type="PROSITE" id="PS51352"/>
    </source>
</evidence>
<dbReference type="InterPro" id="IPR036249">
    <property type="entry name" value="Thioredoxin-like_sf"/>
</dbReference>
<comment type="similarity">
    <text evidence="1 5">Belongs to the glutathione peroxidase family.</text>
</comment>
<keyword evidence="9" id="KW-1185">Reference proteome</keyword>
<dbReference type="OrthoDB" id="9785502at2"/>
<proteinExistence type="inferred from homology"/>
<reference evidence="8 9" key="1">
    <citation type="journal article" date="2014" name="Genome Announc.">
        <title>Draft Genome Sequences of Marinobacter similis A3d10T and Marinobacter salarius R9SW1T.</title>
        <authorList>
            <person name="Ivanova E.P."/>
            <person name="Ng H.J."/>
            <person name="Webb H.K."/>
            <person name="Feng G."/>
            <person name="Oshima K."/>
            <person name="Hattori M."/>
            <person name="Ohkuma M."/>
            <person name="Sergeev A.F."/>
            <person name="Mikhailov V.V."/>
            <person name="Crawford R.J."/>
            <person name="Sawabe T."/>
        </authorList>
    </citation>
    <scope>NUCLEOTIDE SEQUENCE [LARGE SCALE GENOMIC DNA]</scope>
    <source>
        <strain evidence="8 9">A3d10</strain>
    </source>
</reference>
<dbReference type="Pfam" id="PF00255">
    <property type="entry name" value="GSHPx"/>
    <property type="match status" value="1"/>
</dbReference>
<dbReference type="PANTHER" id="PTHR11592">
    <property type="entry name" value="GLUTATHIONE PEROXIDASE"/>
    <property type="match status" value="1"/>
</dbReference>
<feature type="domain" description="Thioredoxin" evidence="7">
    <location>
        <begin position="16"/>
        <end position="183"/>
    </location>
</feature>
<protein>
    <recommendedName>
        <fullName evidence="5">Glutathione peroxidase</fullName>
    </recommendedName>
</protein>
<evidence type="ECO:0000256" key="4">
    <source>
        <dbReference type="PIRSR" id="PIRSR000303-1"/>
    </source>
</evidence>
<dbReference type="GO" id="GO:0004601">
    <property type="term" value="F:peroxidase activity"/>
    <property type="evidence" value="ECO:0007669"/>
    <property type="project" value="UniProtKB-KW"/>
</dbReference>
<keyword evidence="3 5" id="KW-0560">Oxidoreductase</keyword>
<dbReference type="PROSITE" id="PS51352">
    <property type="entry name" value="THIOREDOXIN_2"/>
    <property type="match status" value="1"/>
</dbReference>
<accession>W5YJE1</accession>
<dbReference type="InterPro" id="IPR000889">
    <property type="entry name" value="Glutathione_peroxidase"/>
</dbReference>
<keyword evidence="2 5" id="KW-0575">Peroxidase</keyword>
<dbReference type="PIRSF" id="PIRSF000303">
    <property type="entry name" value="Glutathion_perox"/>
    <property type="match status" value="1"/>
</dbReference>
<dbReference type="InterPro" id="IPR029759">
    <property type="entry name" value="GPX_AS"/>
</dbReference>
<dbReference type="PRINTS" id="PR01011">
    <property type="entry name" value="GLUTPROXDASE"/>
</dbReference>
<evidence type="ECO:0000256" key="6">
    <source>
        <dbReference type="SAM" id="SignalP"/>
    </source>
</evidence>
<keyword evidence="6" id="KW-0732">Signal</keyword>
<dbReference type="STRING" id="1420916.AU14_10925"/>
<feature type="chain" id="PRO_5004876324" description="Glutathione peroxidase" evidence="6">
    <location>
        <begin position="21"/>
        <end position="183"/>
    </location>
</feature>
<evidence type="ECO:0000313" key="8">
    <source>
        <dbReference type="EMBL" id="AHI28944.1"/>
    </source>
</evidence>
<dbReference type="PANTHER" id="PTHR11592:SF44">
    <property type="entry name" value="GLUTATHIONE PEROXIDASE"/>
    <property type="match status" value="1"/>
</dbReference>
<dbReference type="AlphaFoldDB" id="W5YJE1"/>
<evidence type="ECO:0000256" key="1">
    <source>
        <dbReference type="ARBA" id="ARBA00006926"/>
    </source>
</evidence>
<dbReference type="InterPro" id="IPR013766">
    <property type="entry name" value="Thioredoxin_domain"/>
</dbReference>
<evidence type="ECO:0000256" key="3">
    <source>
        <dbReference type="ARBA" id="ARBA00023002"/>
    </source>
</evidence>
<dbReference type="SUPFAM" id="SSF52833">
    <property type="entry name" value="Thioredoxin-like"/>
    <property type="match status" value="1"/>
</dbReference>
<dbReference type="HOGENOM" id="CLU_029507_1_3_6"/>
<feature type="signal peptide" evidence="6">
    <location>
        <begin position="1"/>
        <end position="20"/>
    </location>
</feature>
<sequence>MIRVTIGLLLTILVTPAIQASEPEAAACPAFLDHDLRKLHSTDAVNLCDLAAGKPMLVVNTASHCGYTGQFGGLQAIHDQYRDQGLVVVGFASNDFRQEASSEKEAASVCYKNFGVEFTMIAPGPVTGADATPLFAYINEQSTPPQWNFSKYLVDRNGQVLEAFPSWVGPSDPKLIRAIESVL</sequence>
<dbReference type="PROSITE" id="PS00460">
    <property type="entry name" value="GLUTATHIONE_PEROXID_1"/>
    <property type="match status" value="1"/>
</dbReference>